<dbReference type="EMBL" id="JAGIYZ010000015">
    <property type="protein sequence ID" value="MBP0465341.1"/>
    <property type="molecule type" value="Genomic_DNA"/>
</dbReference>
<accession>A0ABS4AX57</accession>
<dbReference type="InterPro" id="IPR036663">
    <property type="entry name" value="Fumarylacetoacetase_C_sf"/>
</dbReference>
<proteinExistence type="predicted"/>
<sequence>MDDAARRVLAAAIVEALETGNPIAPLVAGLRPADVPAGEAVAEDVLDELALPPSGLRLAPGPDGAMLAGPMIDARLLSSGARVALGALRHPRVSAAAIGVLAAPLGKGAPRFAAVLPALDIAASRFRDGAPDDAVAAADLAGLGLVVAGRRATWDGAGVAAALTRGKARPRDLPVDLKARFAAAAARARDLGGLPAGGLLVVAGLTPAIVPAAGETWTARLAGLGSARAEFDGGAER</sequence>
<dbReference type="Proteomes" id="UP000680815">
    <property type="component" value="Unassembled WGS sequence"/>
</dbReference>
<dbReference type="Gene3D" id="3.90.850.10">
    <property type="entry name" value="Fumarylacetoacetase-like, C-terminal domain"/>
    <property type="match status" value="1"/>
</dbReference>
<comment type="caution">
    <text evidence="1">The sequence shown here is derived from an EMBL/GenBank/DDBJ whole genome shotgun (WGS) entry which is preliminary data.</text>
</comment>
<keyword evidence="2" id="KW-1185">Reference proteome</keyword>
<gene>
    <name evidence="1" type="ORF">J5Y09_15555</name>
</gene>
<name>A0ABS4AX57_9PROT</name>
<organism evidence="1 2">
    <name type="scientific">Roseomonas nitratireducens</name>
    <dbReference type="NCBI Taxonomy" id="2820810"/>
    <lineage>
        <taxon>Bacteria</taxon>
        <taxon>Pseudomonadati</taxon>
        <taxon>Pseudomonadota</taxon>
        <taxon>Alphaproteobacteria</taxon>
        <taxon>Acetobacterales</taxon>
        <taxon>Roseomonadaceae</taxon>
        <taxon>Roseomonas</taxon>
    </lineage>
</organism>
<dbReference type="SUPFAM" id="SSF56529">
    <property type="entry name" value="FAH"/>
    <property type="match status" value="1"/>
</dbReference>
<protein>
    <recommendedName>
        <fullName evidence="3">4-oxalocrotonate decarboxylase</fullName>
    </recommendedName>
</protein>
<reference evidence="1 2" key="1">
    <citation type="submission" date="2021-03" db="EMBL/GenBank/DDBJ databases">
        <authorList>
            <person name="So Y."/>
        </authorList>
    </citation>
    <scope>NUCLEOTIDE SEQUENCE [LARGE SCALE GENOMIC DNA]</scope>
    <source>
        <strain evidence="1 2">PWR1</strain>
    </source>
</reference>
<dbReference type="RefSeq" id="WP_209352734.1">
    <property type="nucleotide sequence ID" value="NZ_JAGIYZ010000015.1"/>
</dbReference>
<evidence type="ECO:0000313" key="2">
    <source>
        <dbReference type="Proteomes" id="UP000680815"/>
    </source>
</evidence>
<evidence type="ECO:0008006" key="3">
    <source>
        <dbReference type="Google" id="ProtNLM"/>
    </source>
</evidence>
<evidence type="ECO:0000313" key="1">
    <source>
        <dbReference type="EMBL" id="MBP0465341.1"/>
    </source>
</evidence>